<dbReference type="EC" id="1.1.1.133" evidence="3 6"/>
<evidence type="ECO:0000256" key="4">
    <source>
        <dbReference type="ARBA" id="ARBA00017099"/>
    </source>
</evidence>
<dbReference type="GO" id="GO:0008831">
    <property type="term" value="F:dTDP-4-dehydrorhamnose reductase activity"/>
    <property type="evidence" value="ECO:0007669"/>
    <property type="project" value="UniProtKB-EC"/>
</dbReference>
<dbReference type="InterPro" id="IPR036291">
    <property type="entry name" value="NAD(P)-bd_dom_sf"/>
</dbReference>
<dbReference type="EMBL" id="JAUDUY010000001">
    <property type="protein sequence ID" value="MDM9629895.1"/>
    <property type="molecule type" value="Genomic_DNA"/>
</dbReference>
<keyword evidence="9" id="KW-1185">Reference proteome</keyword>
<evidence type="ECO:0000313" key="8">
    <source>
        <dbReference type="EMBL" id="MDM9629895.1"/>
    </source>
</evidence>
<dbReference type="NCBIfam" id="TIGR01214">
    <property type="entry name" value="rmlD"/>
    <property type="match status" value="1"/>
</dbReference>
<comment type="caution">
    <text evidence="8">The sequence shown here is derived from an EMBL/GenBank/DDBJ whole genome shotgun (WGS) entry which is preliminary data.</text>
</comment>
<dbReference type="Gene3D" id="3.40.50.720">
    <property type="entry name" value="NAD(P)-binding Rossmann-like Domain"/>
    <property type="match status" value="1"/>
</dbReference>
<dbReference type="PANTHER" id="PTHR10491">
    <property type="entry name" value="DTDP-4-DEHYDRORHAMNOSE REDUCTASE"/>
    <property type="match status" value="1"/>
</dbReference>
<accession>A0ABT7WAF8</accession>
<evidence type="ECO:0000256" key="3">
    <source>
        <dbReference type="ARBA" id="ARBA00012929"/>
    </source>
</evidence>
<dbReference type="PANTHER" id="PTHR10491:SF4">
    <property type="entry name" value="METHIONINE ADENOSYLTRANSFERASE 2 SUBUNIT BETA"/>
    <property type="match status" value="1"/>
</dbReference>
<evidence type="ECO:0000313" key="9">
    <source>
        <dbReference type="Proteomes" id="UP001174839"/>
    </source>
</evidence>
<proteinExistence type="inferred from homology"/>
<dbReference type="RefSeq" id="WP_289723264.1">
    <property type="nucleotide sequence ID" value="NZ_JAUDUY010000001.1"/>
</dbReference>
<comment type="catalytic activity">
    <reaction evidence="5">
        <text>dTDP-beta-L-rhamnose + NADP(+) = dTDP-4-dehydro-beta-L-rhamnose + NADPH + H(+)</text>
        <dbReference type="Rhea" id="RHEA:21796"/>
        <dbReference type="ChEBI" id="CHEBI:15378"/>
        <dbReference type="ChEBI" id="CHEBI:57510"/>
        <dbReference type="ChEBI" id="CHEBI:57783"/>
        <dbReference type="ChEBI" id="CHEBI:58349"/>
        <dbReference type="ChEBI" id="CHEBI:62830"/>
        <dbReference type="EC" id="1.1.1.133"/>
    </reaction>
</comment>
<sequence length="265" mass="30072">MTTGSHKKRVLVTGASGQLGKSLRDLEGDFPELEFEFLNRTELDITRKDVVEESFFKYNPDYCINCAAFTQVDLAEKNPEGAYAVNVKGVQHLVDACKKSDTTLIHISTDYVFDGLKPGGYTPSDVPNPINEYGRTKLQGEQEITDVLQRYFIIRTSWLYSRKYGPNFYLTVRDKARKSENLNIIDSQRGCPTDATNLSRHILELITSGSTSYGISHFTDATPMTWFEFAGWILEQEGLAPYEKLQKAENYRTFAVRPTNSILLH</sequence>
<dbReference type="CDD" id="cd05254">
    <property type="entry name" value="dTDP_HR_like_SDR_e"/>
    <property type="match status" value="1"/>
</dbReference>
<feature type="domain" description="RmlD-like substrate binding" evidence="7">
    <location>
        <begin position="9"/>
        <end position="263"/>
    </location>
</feature>
<reference evidence="8" key="1">
    <citation type="submission" date="2023-06" db="EMBL/GenBank/DDBJ databases">
        <title>Robiginitalea aurantiacus sp. nov. and Algoriphagus sediminis sp. nov., isolated from coastal sediment.</title>
        <authorList>
            <person name="Zhou Z.Y."/>
            <person name="An J."/>
            <person name="Jia Y.W."/>
            <person name="Du Z.J."/>
        </authorList>
    </citation>
    <scope>NUCLEOTIDE SEQUENCE</scope>
    <source>
        <strain evidence="8">M39</strain>
    </source>
</reference>
<dbReference type="InterPro" id="IPR029903">
    <property type="entry name" value="RmlD-like-bd"/>
</dbReference>
<evidence type="ECO:0000256" key="1">
    <source>
        <dbReference type="ARBA" id="ARBA00004781"/>
    </source>
</evidence>
<keyword evidence="6" id="KW-0521">NADP</keyword>
<comment type="pathway">
    <text evidence="1 6">Carbohydrate biosynthesis; dTDP-L-rhamnose biosynthesis.</text>
</comment>
<evidence type="ECO:0000259" key="7">
    <source>
        <dbReference type="Pfam" id="PF04321"/>
    </source>
</evidence>
<dbReference type="Gene3D" id="3.90.25.10">
    <property type="entry name" value="UDP-galactose 4-epimerase, domain 1"/>
    <property type="match status" value="1"/>
</dbReference>
<comment type="function">
    <text evidence="6">Catalyzes the reduction of dTDP-6-deoxy-L-lyxo-4-hexulose to yield dTDP-L-rhamnose.</text>
</comment>
<protein>
    <recommendedName>
        <fullName evidence="4 6">dTDP-4-dehydrorhamnose reductase</fullName>
        <ecNumber evidence="3 6">1.1.1.133</ecNumber>
    </recommendedName>
</protein>
<dbReference type="SUPFAM" id="SSF51735">
    <property type="entry name" value="NAD(P)-binding Rossmann-fold domains"/>
    <property type="match status" value="1"/>
</dbReference>
<evidence type="ECO:0000256" key="5">
    <source>
        <dbReference type="ARBA" id="ARBA00048200"/>
    </source>
</evidence>
<comment type="similarity">
    <text evidence="2 6">Belongs to the dTDP-4-dehydrorhamnose reductase family.</text>
</comment>
<dbReference type="Proteomes" id="UP001174839">
    <property type="component" value="Unassembled WGS sequence"/>
</dbReference>
<evidence type="ECO:0000256" key="6">
    <source>
        <dbReference type="RuleBase" id="RU364082"/>
    </source>
</evidence>
<name>A0ABT7WAF8_9FLAO</name>
<dbReference type="InterPro" id="IPR005913">
    <property type="entry name" value="dTDP_dehydrorham_reduct"/>
</dbReference>
<organism evidence="8 9">
    <name type="scientific">Robiginitalea aurantiaca</name>
    <dbReference type="NCBI Taxonomy" id="3056915"/>
    <lineage>
        <taxon>Bacteria</taxon>
        <taxon>Pseudomonadati</taxon>
        <taxon>Bacteroidota</taxon>
        <taxon>Flavobacteriia</taxon>
        <taxon>Flavobacteriales</taxon>
        <taxon>Flavobacteriaceae</taxon>
        <taxon>Robiginitalea</taxon>
    </lineage>
</organism>
<keyword evidence="6 8" id="KW-0560">Oxidoreductase</keyword>
<gene>
    <name evidence="8" type="primary">rfbD</name>
    <name evidence="8" type="ORF">QU605_00320</name>
</gene>
<dbReference type="Pfam" id="PF04321">
    <property type="entry name" value="RmlD_sub_bind"/>
    <property type="match status" value="1"/>
</dbReference>
<evidence type="ECO:0000256" key="2">
    <source>
        <dbReference type="ARBA" id="ARBA00010944"/>
    </source>
</evidence>